<reference evidence="2" key="1">
    <citation type="submission" date="2020-09" db="EMBL/GenBank/DDBJ databases">
        <authorList>
            <person name="Kim M.K."/>
        </authorList>
    </citation>
    <scope>NUCLEOTIDE SEQUENCE</scope>
    <source>
        <strain evidence="2">BT702</strain>
    </source>
</reference>
<name>A0A926XUN9_9BACT</name>
<keyword evidence="3" id="KW-1185">Reference proteome</keyword>
<sequence>MRDKRFVAIHRGGSLTKDNHRQLMHWARKCSEHVLPLLELPIDDRLLYALQIAKEWEEGQVNVGKAMKASLGAHAVARELSNPASIAIARAIGQTVATAHMADHSLGGALYGLKAVQQAGNSIEKERQWQTSQLQKLPSEIVELVQATLIQKAAALKGFGDFFT</sequence>
<accession>A0A926XUN9</accession>
<dbReference type="Pfam" id="PF21805">
    <property type="entry name" value="Imm5_like"/>
    <property type="match status" value="1"/>
</dbReference>
<gene>
    <name evidence="2" type="ORF">IC229_04595</name>
</gene>
<evidence type="ECO:0000313" key="3">
    <source>
        <dbReference type="Proteomes" id="UP000598820"/>
    </source>
</evidence>
<evidence type="ECO:0000259" key="1">
    <source>
        <dbReference type="Pfam" id="PF21805"/>
    </source>
</evidence>
<dbReference type="InterPro" id="IPR048667">
    <property type="entry name" value="Imm5-like"/>
</dbReference>
<dbReference type="RefSeq" id="WP_190885736.1">
    <property type="nucleotide sequence ID" value="NZ_JACWZY010000002.1"/>
</dbReference>
<dbReference type="Proteomes" id="UP000598820">
    <property type="component" value="Unassembled WGS sequence"/>
</dbReference>
<comment type="caution">
    <text evidence="2">The sequence shown here is derived from an EMBL/GenBank/DDBJ whole genome shotgun (WGS) entry which is preliminary data.</text>
</comment>
<protein>
    <recommendedName>
        <fullName evidence="1">Imm-5-like domain-containing protein</fullName>
    </recommendedName>
</protein>
<proteinExistence type="predicted"/>
<feature type="domain" description="Imm-5-like" evidence="1">
    <location>
        <begin position="15"/>
        <end position="136"/>
    </location>
</feature>
<organism evidence="2 3">
    <name type="scientific">Spirosoma profusum</name>
    <dbReference type="NCBI Taxonomy" id="2771354"/>
    <lineage>
        <taxon>Bacteria</taxon>
        <taxon>Pseudomonadati</taxon>
        <taxon>Bacteroidota</taxon>
        <taxon>Cytophagia</taxon>
        <taxon>Cytophagales</taxon>
        <taxon>Cytophagaceae</taxon>
        <taxon>Spirosoma</taxon>
    </lineage>
</organism>
<dbReference type="AlphaFoldDB" id="A0A926XUN9"/>
<dbReference type="EMBL" id="JACWZY010000002">
    <property type="protein sequence ID" value="MBD2699901.1"/>
    <property type="molecule type" value="Genomic_DNA"/>
</dbReference>
<evidence type="ECO:0000313" key="2">
    <source>
        <dbReference type="EMBL" id="MBD2699901.1"/>
    </source>
</evidence>